<name>A0AAQ3MWN6_VIGMU</name>
<feature type="compositionally biased region" description="Low complexity" evidence="1">
    <location>
        <begin position="230"/>
        <end position="244"/>
    </location>
</feature>
<dbReference type="AlphaFoldDB" id="A0AAQ3MWN6"/>
<protein>
    <submittedName>
        <fullName evidence="2">Uncharacterized protein</fullName>
    </submittedName>
</protein>
<dbReference type="Proteomes" id="UP001374535">
    <property type="component" value="Chromosome 9"/>
</dbReference>
<evidence type="ECO:0000313" key="3">
    <source>
        <dbReference type="Proteomes" id="UP001374535"/>
    </source>
</evidence>
<dbReference type="EMBL" id="CP144692">
    <property type="protein sequence ID" value="WVY98451.1"/>
    <property type="molecule type" value="Genomic_DNA"/>
</dbReference>
<gene>
    <name evidence="2" type="ORF">V8G54_030602</name>
</gene>
<keyword evidence="3" id="KW-1185">Reference proteome</keyword>
<accession>A0AAQ3MWN6</accession>
<organism evidence="2 3">
    <name type="scientific">Vigna mungo</name>
    <name type="common">Black gram</name>
    <name type="synonym">Phaseolus mungo</name>
    <dbReference type="NCBI Taxonomy" id="3915"/>
    <lineage>
        <taxon>Eukaryota</taxon>
        <taxon>Viridiplantae</taxon>
        <taxon>Streptophyta</taxon>
        <taxon>Embryophyta</taxon>
        <taxon>Tracheophyta</taxon>
        <taxon>Spermatophyta</taxon>
        <taxon>Magnoliopsida</taxon>
        <taxon>eudicotyledons</taxon>
        <taxon>Gunneridae</taxon>
        <taxon>Pentapetalae</taxon>
        <taxon>rosids</taxon>
        <taxon>fabids</taxon>
        <taxon>Fabales</taxon>
        <taxon>Fabaceae</taxon>
        <taxon>Papilionoideae</taxon>
        <taxon>50 kb inversion clade</taxon>
        <taxon>NPAAA clade</taxon>
        <taxon>indigoferoid/millettioid clade</taxon>
        <taxon>Phaseoleae</taxon>
        <taxon>Vigna</taxon>
    </lineage>
</organism>
<evidence type="ECO:0000256" key="1">
    <source>
        <dbReference type="SAM" id="MobiDB-lite"/>
    </source>
</evidence>
<evidence type="ECO:0000313" key="2">
    <source>
        <dbReference type="EMBL" id="WVY98451.1"/>
    </source>
</evidence>
<reference evidence="2 3" key="1">
    <citation type="journal article" date="2023" name="Life. Sci Alliance">
        <title>Evolutionary insights into 3D genome organization and epigenetic landscape of Vigna mungo.</title>
        <authorList>
            <person name="Junaid A."/>
            <person name="Singh B."/>
            <person name="Bhatia S."/>
        </authorList>
    </citation>
    <scope>NUCLEOTIDE SEQUENCE [LARGE SCALE GENOMIC DNA]</scope>
    <source>
        <strain evidence="2">Urdbean</strain>
    </source>
</reference>
<proteinExistence type="predicted"/>
<feature type="region of interest" description="Disordered" evidence="1">
    <location>
        <begin position="220"/>
        <end position="264"/>
    </location>
</feature>
<sequence length="264" mass="29766">MEMIGGLVINLDKRRLVVRSEDIKRDKNISLTATVEAAADSLSSLAIEVGHGGSSNSSGWLKDYVDRLSNMMSFRSSGMFFTRSSRRSDVVQGGDYDAEANRLGDEIDEMFRWLSTEASLSERYYAYCFMLQKTNPSKFSASKLLKDVEKRLVKIYENDNADYDLFAEDKRKRPGREIEGEKVRNTVGVNFLHRWWVDMSSYLNVTYLEVKRDPTTFNASQATAEPKSPHPISSASSPSSSPSPQNHYTFVGQPSIFKSSPVHT</sequence>